<comment type="catalytic activity">
    <reaction evidence="5">
        <text>a uridine in RNA = a pseudouridine in RNA</text>
        <dbReference type="Rhea" id="RHEA:48348"/>
        <dbReference type="Rhea" id="RHEA-COMP:12068"/>
        <dbReference type="Rhea" id="RHEA-COMP:12069"/>
        <dbReference type="ChEBI" id="CHEBI:65314"/>
        <dbReference type="ChEBI" id="CHEBI:65315"/>
    </reaction>
</comment>
<comment type="similarity">
    <text evidence="1 5">Belongs to the pseudouridine synthase RluA family.</text>
</comment>
<dbReference type="PROSITE" id="PS50889">
    <property type="entry name" value="S4"/>
    <property type="match status" value="1"/>
</dbReference>
<evidence type="ECO:0000256" key="3">
    <source>
        <dbReference type="PIRSR" id="PIRSR606225-1"/>
    </source>
</evidence>
<keyword evidence="2 5" id="KW-0413">Isomerase</keyword>
<dbReference type="PROSITE" id="PS01129">
    <property type="entry name" value="PSI_RLU"/>
    <property type="match status" value="1"/>
</dbReference>
<dbReference type="PANTHER" id="PTHR21600:SF87">
    <property type="entry name" value="RNA PSEUDOURIDYLATE SYNTHASE DOMAIN-CONTAINING PROTEIN 1"/>
    <property type="match status" value="1"/>
</dbReference>
<dbReference type="InterPro" id="IPR050188">
    <property type="entry name" value="RluA_PseudoU_synthase"/>
</dbReference>
<evidence type="ECO:0000313" key="8">
    <source>
        <dbReference type="Proteomes" id="UP000530660"/>
    </source>
</evidence>
<dbReference type="GO" id="GO:0000455">
    <property type="term" value="P:enzyme-directed rRNA pseudouridine synthesis"/>
    <property type="evidence" value="ECO:0007669"/>
    <property type="project" value="TreeGrafter"/>
</dbReference>
<evidence type="ECO:0000313" key="7">
    <source>
        <dbReference type="EMBL" id="KAF6001986.1"/>
    </source>
</evidence>
<dbReference type="Pfam" id="PF01479">
    <property type="entry name" value="S4"/>
    <property type="match status" value="1"/>
</dbReference>
<dbReference type="InterPro" id="IPR006224">
    <property type="entry name" value="PsdUridine_synth_RluA-like_CS"/>
</dbReference>
<feature type="active site" evidence="3">
    <location>
        <position position="163"/>
    </location>
</feature>
<reference evidence="7 8" key="1">
    <citation type="journal article" date="2020" name="J. Phycol.">
        <title>Comparative genome analysis reveals Cyanidiococcus gen. nov., a new extremophilic red algal genus sister to Cyanidioschyzon (Cyanidioschyzonaceae, Rhodophyta).</title>
        <authorList>
            <person name="Liu S.-L."/>
            <person name="Chiang Y.-R."/>
            <person name="Yoon H.S."/>
            <person name="Fu H.-Y."/>
        </authorList>
    </citation>
    <scope>NUCLEOTIDE SEQUENCE [LARGE SCALE GENOMIC DNA]</scope>
    <source>
        <strain evidence="7 8">THAL066</strain>
    </source>
</reference>
<evidence type="ECO:0000259" key="6">
    <source>
        <dbReference type="SMART" id="SM00363"/>
    </source>
</evidence>
<accession>A0A7J7IFU5</accession>
<evidence type="ECO:0000256" key="1">
    <source>
        <dbReference type="ARBA" id="ARBA00010876"/>
    </source>
</evidence>
<dbReference type="EMBL" id="VWRR01000012">
    <property type="protein sequence ID" value="KAF6001986.1"/>
    <property type="molecule type" value="Genomic_DNA"/>
</dbReference>
<dbReference type="InterPro" id="IPR020103">
    <property type="entry name" value="PsdUridine_synth_cat_dom_sf"/>
</dbReference>
<dbReference type="NCBIfam" id="TIGR00005">
    <property type="entry name" value="rluA_subfam"/>
    <property type="match status" value="1"/>
</dbReference>
<dbReference type="GO" id="GO:0003723">
    <property type="term" value="F:RNA binding"/>
    <property type="evidence" value="ECO:0007669"/>
    <property type="project" value="UniProtKB-KW"/>
</dbReference>
<dbReference type="Pfam" id="PF00849">
    <property type="entry name" value="PseudoU_synth_2"/>
    <property type="match status" value="1"/>
</dbReference>
<name>A0A7J7IFU5_9RHOD</name>
<dbReference type="CDD" id="cd02869">
    <property type="entry name" value="PseudoU_synth_RluA_like"/>
    <property type="match status" value="1"/>
</dbReference>
<dbReference type="InterPro" id="IPR006145">
    <property type="entry name" value="PsdUridine_synth_RsuA/RluA"/>
</dbReference>
<proteinExistence type="inferred from homology"/>
<protein>
    <recommendedName>
        <fullName evidence="5">Pseudouridine synthase</fullName>
        <ecNumber evidence="5">5.4.99.-</ecNumber>
    </recommendedName>
</protein>
<dbReference type="InterPro" id="IPR002942">
    <property type="entry name" value="S4_RNA-bd"/>
</dbReference>
<dbReference type="Gene3D" id="3.10.290.10">
    <property type="entry name" value="RNA-binding S4 domain"/>
    <property type="match status" value="1"/>
</dbReference>
<dbReference type="CDD" id="cd00165">
    <property type="entry name" value="S4"/>
    <property type="match status" value="1"/>
</dbReference>
<dbReference type="AlphaFoldDB" id="A0A7J7IFU5"/>
<keyword evidence="8" id="KW-1185">Reference proteome</keyword>
<evidence type="ECO:0000256" key="5">
    <source>
        <dbReference type="RuleBase" id="RU362028"/>
    </source>
</evidence>
<dbReference type="SUPFAM" id="SSF55174">
    <property type="entry name" value="Alpha-L RNA-binding motif"/>
    <property type="match status" value="1"/>
</dbReference>
<dbReference type="GO" id="GO:0009982">
    <property type="term" value="F:pseudouridine synthase activity"/>
    <property type="evidence" value="ECO:0007669"/>
    <property type="project" value="InterPro"/>
</dbReference>
<dbReference type="Proteomes" id="UP000530660">
    <property type="component" value="Unassembled WGS sequence"/>
</dbReference>
<feature type="domain" description="RNA-binding S4" evidence="6">
    <location>
        <begin position="21"/>
        <end position="79"/>
    </location>
</feature>
<keyword evidence="4" id="KW-0694">RNA-binding</keyword>
<dbReference type="SUPFAM" id="SSF55120">
    <property type="entry name" value="Pseudouridine synthase"/>
    <property type="match status" value="1"/>
</dbReference>
<organism evidence="7 8">
    <name type="scientific">Cyanidiococcus yangmingshanensis</name>
    <dbReference type="NCBI Taxonomy" id="2690220"/>
    <lineage>
        <taxon>Eukaryota</taxon>
        <taxon>Rhodophyta</taxon>
        <taxon>Bangiophyceae</taxon>
        <taxon>Cyanidiales</taxon>
        <taxon>Cyanidiaceae</taxon>
        <taxon>Cyanidiococcus</taxon>
    </lineage>
</organism>
<dbReference type="OrthoDB" id="418349at2759"/>
<dbReference type="InterPro" id="IPR006225">
    <property type="entry name" value="PsdUridine_synth_RluC/D"/>
</dbReference>
<sequence length="369" mass="41906">MRWIFQYPVLQSMILWHQSPQRIDRVLTDRFSEPSRTYFQYLVAQQAVRVNGQVARRKSQLVTQGDLIHVRFLLPAQRAARDLVPEDLPLEILYEDDDIMVLNKATDMVVHPAPGNWRGTLANALAFRFGTPTRTDAAAVEGAHSGGAYADGALRPGIVHRLDKGTSGVLVVAKNALAERRLQRAFALRQVYKEYLAVLAGTPRVLQNGPYLVELPIGRHPSRWLEHRILAETQGGRPARSHFETLAIRPSTAPLTLVRVRIETGRTHQIRVHARHGLHAPVLGDDLYGYSAWNQRYRTRARRPLLHAWRLGFRHPLTHAWCVFEAPPPEDFDYFIQLLNVRWAEVPSLAELRAREAADVNSCAPPDRI</sequence>
<dbReference type="EC" id="5.4.99.-" evidence="5"/>
<comment type="caution">
    <text evidence="7">The sequence shown here is derived from an EMBL/GenBank/DDBJ whole genome shotgun (WGS) entry which is preliminary data.</text>
</comment>
<dbReference type="PANTHER" id="PTHR21600">
    <property type="entry name" value="MITOCHONDRIAL RNA PSEUDOURIDINE SYNTHASE"/>
    <property type="match status" value="1"/>
</dbReference>
<dbReference type="Gene3D" id="3.30.2350.10">
    <property type="entry name" value="Pseudouridine synthase"/>
    <property type="match status" value="1"/>
</dbReference>
<dbReference type="SMART" id="SM00363">
    <property type="entry name" value="S4"/>
    <property type="match status" value="1"/>
</dbReference>
<evidence type="ECO:0000256" key="2">
    <source>
        <dbReference type="ARBA" id="ARBA00023235"/>
    </source>
</evidence>
<evidence type="ECO:0000256" key="4">
    <source>
        <dbReference type="PROSITE-ProRule" id="PRU00182"/>
    </source>
</evidence>
<dbReference type="InterPro" id="IPR036986">
    <property type="entry name" value="S4_RNA-bd_sf"/>
</dbReference>
<comment type="function">
    <text evidence="5">Responsible for synthesis of pseudouridine from uracil.</text>
</comment>
<gene>
    <name evidence="7" type="ORF">F1559_002715</name>
</gene>